<sequence length="561" mass="62735">MTHSKSKKAATQERKPIGEHTAREKERDDDALSSLVEDEGPAPTSSATSNGKQKDKDNMTKGKGKLVFEVKQSEDHERLWDGNIVTKDDEHEPDAMGLATPQATPPVEVPVVSPEDAPAPPRPTSQASMASSDSMASRMSATLQMAHVEPIIAAGTDEHANYDAQTAFEELLKDEKALMEATRIELSKLSDYHLTLIWGAAHAQTKHIFAQLEFILGRDMCQSEEPVQVKRETPVPGPSFEEQCAALHEWMRKLKKPKVDAPAEPTGNSQSGNEGTPPVDQHDRDQADHGRSKSCGDDARGHDHHGHDGDPGDDGGSNSSDNEGSKKDARDPFTPRFQSKGPFMAPSARSLEVKLYIPDGTKGTRLEVKSMKKYDGEASQEVLWEWLHSVVFAYHTSQLGGPDRDEERVLTLDLLLVGKAKTWFQQWDEADNTIQGWQDTLQQLIDDMDAPPDDYSIKDKFMLGLLSSIRNGVFADKLSVEYNDWEELYQSVLDVEYALKAERWFSKPSWAHRPLGDERKADERHEPYNSQEVQQTRGKRMLFFKAYMPQQQNESPKPIAP</sequence>
<dbReference type="Proteomes" id="UP001175226">
    <property type="component" value="Unassembled WGS sequence"/>
</dbReference>
<feature type="region of interest" description="Disordered" evidence="1">
    <location>
        <begin position="257"/>
        <end position="345"/>
    </location>
</feature>
<organism evidence="2 3">
    <name type="scientific">Armillaria borealis</name>
    <dbReference type="NCBI Taxonomy" id="47425"/>
    <lineage>
        <taxon>Eukaryota</taxon>
        <taxon>Fungi</taxon>
        <taxon>Dikarya</taxon>
        <taxon>Basidiomycota</taxon>
        <taxon>Agaricomycotina</taxon>
        <taxon>Agaricomycetes</taxon>
        <taxon>Agaricomycetidae</taxon>
        <taxon>Agaricales</taxon>
        <taxon>Marasmiineae</taxon>
        <taxon>Physalacriaceae</taxon>
        <taxon>Armillaria</taxon>
    </lineage>
</organism>
<proteinExistence type="predicted"/>
<dbReference type="EMBL" id="JAUEPT010000090">
    <property type="protein sequence ID" value="KAK0432737.1"/>
    <property type="molecule type" value="Genomic_DNA"/>
</dbReference>
<evidence type="ECO:0000313" key="2">
    <source>
        <dbReference type="EMBL" id="KAK0432737.1"/>
    </source>
</evidence>
<keyword evidence="3" id="KW-1185">Reference proteome</keyword>
<feature type="compositionally biased region" description="Basic and acidic residues" evidence="1">
    <location>
        <begin position="52"/>
        <end position="94"/>
    </location>
</feature>
<gene>
    <name evidence="2" type="ORF">EV421DRAFT_1742119</name>
</gene>
<protein>
    <submittedName>
        <fullName evidence="2">Uncharacterized protein</fullName>
    </submittedName>
</protein>
<feature type="compositionally biased region" description="Basic and acidic residues" evidence="1">
    <location>
        <begin position="10"/>
        <end position="30"/>
    </location>
</feature>
<feature type="compositionally biased region" description="Basic and acidic residues" evidence="1">
    <location>
        <begin position="323"/>
        <end position="333"/>
    </location>
</feature>
<feature type="compositionally biased region" description="Acidic residues" evidence="1">
    <location>
        <begin position="31"/>
        <end position="40"/>
    </location>
</feature>
<accession>A0AA39MFV0</accession>
<name>A0AA39MFV0_9AGAR</name>
<feature type="compositionally biased region" description="Basic and acidic residues" evidence="1">
    <location>
        <begin position="280"/>
        <end position="310"/>
    </location>
</feature>
<dbReference type="AlphaFoldDB" id="A0AA39MFV0"/>
<feature type="region of interest" description="Disordered" evidence="1">
    <location>
        <begin position="1"/>
        <end position="132"/>
    </location>
</feature>
<reference evidence="2" key="1">
    <citation type="submission" date="2023-06" db="EMBL/GenBank/DDBJ databases">
        <authorList>
            <consortium name="Lawrence Berkeley National Laboratory"/>
            <person name="Ahrendt S."/>
            <person name="Sahu N."/>
            <person name="Indic B."/>
            <person name="Wong-Bajracharya J."/>
            <person name="Merenyi Z."/>
            <person name="Ke H.-M."/>
            <person name="Monk M."/>
            <person name="Kocsube S."/>
            <person name="Drula E."/>
            <person name="Lipzen A."/>
            <person name="Balint B."/>
            <person name="Henrissat B."/>
            <person name="Andreopoulos B."/>
            <person name="Martin F.M."/>
            <person name="Harder C.B."/>
            <person name="Rigling D."/>
            <person name="Ford K.L."/>
            <person name="Foster G.D."/>
            <person name="Pangilinan J."/>
            <person name="Papanicolaou A."/>
            <person name="Barry K."/>
            <person name="LaButti K."/>
            <person name="Viragh M."/>
            <person name="Koriabine M."/>
            <person name="Yan M."/>
            <person name="Riley R."/>
            <person name="Champramary S."/>
            <person name="Plett K.L."/>
            <person name="Tsai I.J."/>
            <person name="Slot J."/>
            <person name="Sipos G."/>
            <person name="Plett J."/>
            <person name="Nagy L.G."/>
            <person name="Grigoriev I.V."/>
        </authorList>
    </citation>
    <scope>NUCLEOTIDE SEQUENCE</scope>
    <source>
        <strain evidence="2">FPL87.14</strain>
    </source>
</reference>
<evidence type="ECO:0000256" key="1">
    <source>
        <dbReference type="SAM" id="MobiDB-lite"/>
    </source>
</evidence>
<comment type="caution">
    <text evidence="2">The sequence shown here is derived from an EMBL/GenBank/DDBJ whole genome shotgun (WGS) entry which is preliminary data.</text>
</comment>
<evidence type="ECO:0000313" key="3">
    <source>
        <dbReference type="Proteomes" id="UP001175226"/>
    </source>
</evidence>